<name>A0ABN0X672_9LACT</name>
<proteinExistence type="predicted"/>
<dbReference type="EMBL" id="BAAACW010000038">
    <property type="protein sequence ID" value="GAA0355758.1"/>
    <property type="molecule type" value="Genomic_DNA"/>
</dbReference>
<keyword evidence="2" id="KW-1185">Reference proteome</keyword>
<organism evidence="1 2">
    <name type="scientific">Alkalibacterium iburiense</name>
    <dbReference type="NCBI Taxonomy" id="290589"/>
    <lineage>
        <taxon>Bacteria</taxon>
        <taxon>Bacillati</taxon>
        <taxon>Bacillota</taxon>
        <taxon>Bacilli</taxon>
        <taxon>Lactobacillales</taxon>
        <taxon>Carnobacteriaceae</taxon>
        <taxon>Alkalibacterium</taxon>
    </lineage>
</organism>
<gene>
    <name evidence="1" type="ORF">GCM10008932_05950</name>
</gene>
<dbReference type="InterPro" id="IPR027417">
    <property type="entry name" value="P-loop_NTPase"/>
</dbReference>
<dbReference type="Proteomes" id="UP001501166">
    <property type="component" value="Unassembled WGS sequence"/>
</dbReference>
<dbReference type="RefSeq" id="WP_343753851.1">
    <property type="nucleotide sequence ID" value="NZ_BAAACW010000038.1"/>
</dbReference>
<protein>
    <submittedName>
        <fullName evidence="1">Uncharacterized protein</fullName>
    </submittedName>
</protein>
<accession>A0ABN0X672</accession>
<evidence type="ECO:0000313" key="1">
    <source>
        <dbReference type="EMBL" id="GAA0355758.1"/>
    </source>
</evidence>
<comment type="caution">
    <text evidence="1">The sequence shown here is derived from an EMBL/GenBank/DDBJ whole genome shotgun (WGS) entry which is preliminary data.</text>
</comment>
<sequence>MGLISDNALSASDGVIINSKPSHLELMSTIKYTKFFNEKTLRVGYHFKSLGTLFTHDNNKSSEAANENILQYASDLLPFSSSIYEDSEIRGMKSLNEVNNFEDYERLLIELISYLNINMNLNLEYTFSLNPRTYEMLEKMSKYNGYANISEFLDIWIQAFNIEKF</sequence>
<evidence type="ECO:0000313" key="2">
    <source>
        <dbReference type="Proteomes" id="UP001501166"/>
    </source>
</evidence>
<reference evidence="1 2" key="1">
    <citation type="journal article" date="2019" name="Int. J. Syst. Evol. Microbiol.">
        <title>The Global Catalogue of Microorganisms (GCM) 10K type strain sequencing project: providing services to taxonomists for standard genome sequencing and annotation.</title>
        <authorList>
            <consortium name="The Broad Institute Genomics Platform"/>
            <consortium name="The Broad Institute Genome Sequencing Center for Infectious Disease"/>
            <person name="Wu L."/>
            <person name="Ma J."/>
        </authorList>
    </citation>
    <scope>NUCLEOTIDE SEQUENCE [LARGE SCALE GENOMIC DNA]</scope>
    <source>
        <strain evidence="1 2">JCM 12662</strain>
    </source>
</reference>
<dbReference type="Gene3D" id="3.40.50.300">
    <property type="entry name" value="P-loop containing nucleotide triphosphate hydrolases"/>
    <property type="match status" value="1"/>
</dbReference>